<evidence type="ECO:0000256" key="7">
    <source>
        <dbReference type="ARBA" id="ARBA00023136"/>
    </source>
</evidence>
<feature type="transmembrane region" description="Helical" evidence="8">
    <location>
        <begin position="161"/>
        <end position="182"/>
    </location>
</feature>
<keyword evidence="4" id="KW-0813">Transport</keyword>
<dbReference type="Pfam" id="PF01699">
    <property type="entry name" value="Na_Ca_ex"/>
    <property type="match status" value="1"/>
</dbReference>
<dbReference type="GO" id="GO:0005886">
    <property type="term" value="C:plasma membrane"/>
    <property type="evidence" value="ECO:0007669"/>
    <property type="project" value="TreeGrafter"/>
</dbReference>
<name>A0AAD8EA85_DIPPU</name>
<dbReference type="InterPro" id="IPR004481">
    <property type="entry name" value="K/Na/Ca-exchanger"/>
</dbReference>
<dbReference type="GO" id="GO:0005262">
    <property type="term" value="F:calcium channel activity"/>
    <property type="evidence" value="ECO:0007669"/>
    <property type="project" value="TreeGrafter"/>
</dbReference>
<accession>A0AAD8EA85</accession>
<evidence type="ECO:0000313" key="11">
    <source>
        <dbReference type="Proteomes" id="UP001233999"/>
    </source>
</evidence>
<dbReference type="Gene3D" id="1.20.1420.30">
    <property type="entry name" value="NCX, central ion-binding region"/>
    <property type="match status" value="1"/>
</dbReference>
<organism evidence="10 11">
    <name type="scientific">Diploptera punctata</name>
    <name type="common">Pacific beetle cockroach</name>
    <dbReference type="NCBI Taxonomy" id="6984"/>
    <lineage>
        <taxon>Eukaryota</taxon>
        <taxon>Metazoa</taxon>
        <taxon>Ecdysozoa</taxon>
        <taxon>Arthropoda</taxon>
        <taxon>Hexapoda</taxon>
        <taxon>Insecta</taxon>
        <taxon>Pterygota</taxon>
        <taxon>Neoptera</taxon>
        <taxon>Polyneoptera</taxon>
        <taxon>Dictyoptera</taxon>
        <taxon>Blattodea</taxon>
        <taxon>Blaberoidea</taxon>
        <taxon>Blaberidae</taxon>
        <taxon>Diplopterinae</taxon>
        <taxon>Diploptera</taxon>
    </lineage>
</organism>
<reference evidence="10" key="1">
    <citation type="journal article" date="2023" name="IScience">
        <title>Live-bearing cockroach genome reveals convergent evolutionary mechanisms linked to viviparity in insects and beyond.</title>
        <authorList>
            <person name="Fouks B."/>
            <person name="Harrison M.C."/>
            <person name="Mikhailova A.A."/>
            <person name="Marchal E."/>
            <person name="English S."/>
            <person name="Carruthers M."/>
            <person name="Jennings E.C."/>
            <person name="Chiamaka E.L."/>
            <person name="Frigard R.A."/>
            <person name="Pippel M."/>
            <person name="Attardo G.M."/>
            <person name="Benoit J.B."/>
            <person name="Bornberg-Bauer E."/>
            <person name="Tobe S.S."/>
        </authorList>
    </citation>
    <scope>NUCLEOTIDE SEQUENCE</scope>
    <source>
        <strain evidence="10">Stay&amp;Tobe</strain>
    </source>
</reference>
<keyword evidence="3" id="KW-0050">Antiport</keyword>
<feature type="transmembrane region" description="Helical" evidence="8">
    <location>
        <begin position="12"/>
        <end position="33"/>
    </location>
</feature>
<protein>
    <recommendedName>
        <fullName evidence="9">Sodium/calcium exchanger membrane region domain-containing protein</fullName>
    </recommendedName>
</protein>
<comment type="caution">
    <text evidence="10">The sequence shown here is derived from an EMBL/GenBank/DDBJ whole genome shotgun (WGS) entry which is preliminary data.</text>
</comment>
<sequence length="315" mass="35503">MVGPVFRPQKRLTANLTARLVFLVSIPALYFVIATAGRQTAKFNNQYFSAGRSLLWHVEEFSKGHPKNCTPPAISEFPSDFFTPEQRANGGVLVHVLICCYLFILLALVCDYYFVPCIQVMCKKLDMPEDIAGATFMAAAVSSPEFFINVIGTFITEGDIGVGAVVGSAVFNVLAVAACCGLFTRHVKLNWWSLSRDCGIYALTVVALITTVWDSRIEWYEALILVLLYAFYVLAMYFNGQIGRFMNQFRNKKKRHGYSNIPGNIYQQDYEFSKEKNGTILVPRQYEVNGKANEADNGHHKMKLVILENKETNHY</sequence>
<evidence type="ECO:0000259" key="9">
    <source>
        <dbReference type="Pfam" id="PF01699"/>
    </source>
</evidence>
<evidence type="ECO:0000256" key="4">
    <source>
        <dbReference type="ARBA" id="ARBA00022568"/>
    </source>
</evidence>
<feature type="transmembrane region" description="Helical" evidence="8">
    <location>
        <begin position="92"/>
        <end position="115"/>
    </location>
</feature>
<keyword evidence="11" id="KW-1185">Reference proteome</keyword>
<dbReference type="InterPro" id="IPR044880">
    <property type="entry name" value="NCX_ion-bd_dom_sf"/>
</dbReference>
<evidence type="ECO:0000256" key="5">
    <source>
        <dbReference type="ARBA" id="ARBA00022692"/>
    </source>
</evidence>
<keyword evidence="4" id="KW-0106">Calcium</keyword>
<dbReference type="GO" id="GO:0008273">
    <property type="term" value="F:calcium, potassium:sodium antiporter activity"/>
    <property type="evidence" value="ECO:0007669"/>
    <property type="project" value="TreeGrafter"/>
</dbReference>
<keyword evidence="5 8" id="KW-0812">Transmembrane</keyword>
<feature type="transmembrane region" description="Helical" evidence="8">
    <location>
        <begin position="194"/>
        <end position="213"/>
    </location>
</feature>
<feature type="transmembrane region" description="Helical" evidence="8">
    <location>
        <begin position="219"/>
        <end position="238"/>
    </location>
</feature>
<gene>
    <name evidence="10" type="ORF">L9F63_003255</name>
</gene>
<feature type="domain" description="Sodium/calcium exchanger membrane region" evidence="9">
    <location>
        <begin position="96"/>
        <end position="237"/>
    </location>
</feature>
<evidence type="ECO:0000256" key="6">
    <source>
        <dbReference type="ARBA" id="ARBA00022989"/>
    </source>
</evidence>
<proteinExistence type="inferred from homology"/>
<keyword evidence="4" id="KW-0406">Ion transport</keyword>
<dbReference type="EMBL" id="JASPKZ010007802">
    <property type="protein sequence ID" value="KAJ9582402.1"/>
    <property type="molecule type" value="Genomic_DNA"/>
</dbReference>
<comment type="similarity">
    <text evidence="2">Belongs to the Ca(2+):cation antiporter (CaCA) (TC 2.A.19) family. SLC24A subfamily.</text>
</comment>
<keyword evidence="4" id="KW-0109">Calcium transport</keyword>
<keyword evidence="6 8" id="KW-1133">Transmembrane helix</keyword>
<evidence type="ECO:0000256" key="2">
    <source>
        <dbReference type="ARBA" id="ARBA00005364"/>
    </source>
</evidence>
<dbReference type="GO" id="GO:0006874">
    <property type="term" value="P:intracellular calcium ion homeostasis"/>
    <property type="evidence" value="ECO:0007669"/>
    <property type="project" value="TreeGrafter"/>
</dbReference>
<dbReference type="PANTHER" id="PTHR10846">
    <property type="entry name" value="SODIUM/POTASSIUM/CALCIUM EXCHANGER"/>
    <property type="match status" value="1"/>
</dbReference>
<feature type="non-terminal residue" evidence="10">
    <location>
        <position position="1"/>
    </location>
</feature>
<comment type="subcellular location">
    <subcellularLocation>
        <location evidence="1">Membrane</location>
        <topology evidence="1">Multi-pass membrane protein</topology>
    </subcellularLocation>
</comment>
<evidence type="ECO:0000313" key="10">
    <source>
        <dbReference type="EMBL" id="KAJ9582402.1"/>
    </source>
</evidence>
<keyword evidence="7 8" id="KW-0472">Membrane</keyword>
<evidence type="ECO:0000256" key="8">
    <source>
        <dbReference type="SAM" id="Phobius"/>
    </source>
</evidence>
<dbReference type="InterPro" id="IPR004837">
    <property type="entry name" value="NaCa_Exmemb"/>
</dbReference>
<dbReference type="AlphaFoldDB" id="A0AAD8EA85"/>
<dbReference type="PANTHER" id="PTHR10846:SF73">
    <property type="entry name" value="SODIUM_CALCIUM EXCHANGER MEMBRANE REGION DOMAIN-CONTAINING PROTEIN"/>
    <property type="match status" value="1"/>
</dbReference>
<dbReference type="Proteomes" id="UP001233999">
    <property type="component" value="Unassembled WGS sequence"/>
</dbReference>
<reference evidence="10" key="2">
    <citation type="submission" date="2023-05" db="EMBL/GenBank/DDBJ databases">
        <authorList>
            <person name="Fouks B."/>
        </authorList>
    </citation>
    <scope>NUCLEOTIDE SEQUENCE</scope>
    <source>
        <strain evidence="10">Stay&amp;Tobe</strain>
        <tissue evidence="10">Testes</tissue>
    </source>
</reference>
<evidence type="ECO:0000256" key="3">
    <source>
        <dbReference type="ARBA" id="ARBA00022449"/>
    </source>
</evidence>
<evidence type="ECO:0000256" key="1">
    <source>
        <dbReference type="ARBA" id="ARBA00004141"/>
    </source>
</evidence>